<evidence type="ECO:0000256" key="5">
    <source>
        <dbReference type="SAM" id="Phobius"/>
    </source>
</evidence>
<sequence>MSQSDRQQIIFCFILAITALAVAMGIGRFAFTPILPLMIQEGTVHLAQTAWLSSSNYIGYLVGALSLLKSNRHPLFVVLGLTLVTLSTWLASLSGFGWLLVLRFLAGVASAWVLVSISAFAINWLKSRQVASSGLIYTGVGIGITLTGLICSYFIFQSATVNAAVHSSLSPLSSRLWQYLGGIALLATLLVTFLLVKINSKSPSTAAAKTSHTKATHTKATHTKATNANPTASITPAKLKLANILTAYGLFGFGYILPATFLPQIAKQWLSGQSYLLIWPFFGLAAALSVVLSQGLQRRYNNVSLLDVWRVSQIIMAVGTLLPALWQSLAGLMLSALMVGGTFMVVTMAGLQVAASQVMHYPKYNLSALMTASFAFGQLIGPLAALVATGKNIWLALLPVSAIVLIIGVALLWRPYQHQQSSSHV</sequence>
<dbReference type="PANTHER" id="PTHR23537">
    <property type="match status" value="1"/>
</dbReference>
<reference evidence="8" key="1">
    <citation type="submission" date="2017-11" db="EMBL/GenBank/DDBJ databases">
        <title>Complete genome sequence of Moraxella osloensis NP7 isolated from human skin.</title>
        <authorList>
            <person name="Lee K."/>
            <person name="Lim J.Y."/>
            <person name="Hwang I."/>
        </authorList>
    </citation>
    <scope>NUCLEOTIDE SEQUENCE [LARGE SCALE GENOMIC DNA]</scope>
    <source>
        <strain evidence="8">NP7</strain>
    </source>
</reference>
<accession>A0A2D2LV30</accession>
<dbReference type="InterPro" id="IPR010645">
    <property type="entry name" value="MFS_4"/>
</dbReference>
<evidence type="ECO:0000259" key="6">
    <source>
        <dbReference type="PROSITE" id="PS50850"/>
    </source>
</evidence>
<feature type="transmembrane region" description="Helical" evidence="5">
    <location>
        <begin position="274"/>
        <end position="296"/>
    </location>
</feature>
<feature type="transmembrane region" description="Helical" evidence="5">
    <location>
        <begin position="134"/>
        <end position="156"/>
    </location>
</feature>
<dbReference type="RefSeq" id="WP_100270133.1">
    <property type="nucleotide sequence ID" value="NZ_CP024443.1"/>
</dbReference>
<evidence type="ECO:0000256" key="2">
    <source>
        <dbReference type="ARBA" id="ARBA00022989"/>
    </source>
</evidence>
<evidence type="ECO:0000256" key="3">
    <source>
        <dbReference type="ARBA" id="ARBA00023136"/>
    </source>
</evidence>
<evidence type="ECO:0000256" key="1">
    <source>
        <dbReference type="ARBA" id="ARBA00022692"/>
    </source>
</evidence>
<dbReference type="Proteomes" id="UP000229340">
    <property type="component" value="Chromosome"/>
</dbReference>
<organism evidence="7 8">
    <name type="scientific">Faucicola osloensis</name>
    <name type="common">Moraxella osloensis</name>
    <dbReference type="NCBI Taxonomy" id="34062"/>
    <lineage>
        <taxon>Bacteria</taxon>
        <taxon>Pseudomonadati</taxon>
        <taxon>Pseudomonadota</taxon>
        <taxon>Gammaproteobacteria</taxon>
        <taxon>Moraxellales</taxon>
        <taxon>Moraxellaceae</taxon>
        <taxon>Faucicola</taxon>
    </lineage>
</organism>
<dbReference type="GO" id="GO:0005886">
    <property type="term" value="C:plasma membrane"/>
    <property type="evidence" value="ECO:0007669"/>
    <property type="project" value="TreeGrafter"/>
</dbReference>
<feature type="transmembrane region" description="Helical" evidence="5">
    <location>
        <begin position="393"/>
        <end position="413"/>
    </location>
</feature>
<feature type="transmembrane region" description="Helical" evidence="5">
    <location>
        <begin position="98"/>
        <end position="122"/>
    </location>
</feature>
<proteinExistence type="predicted"/>
<gene>
    <name evidence="7" type="ORF">NP7_06220</name>
</gene>
<dbReference type="PROSITE" id="PS50850">
    <property type="entry name" value="MFS"/>
    <property type="match status" value="1"/>
</dbReference>
<feature type="transmembrane region" description="Helical" evidence="5">
    <location>
        <begin position="176"/>
        <end position="196"/>
    </location>
</feature>
<evidence type="ECO:0000256" key="4">
    <source>
        <dbReference type="SAM" id="MobiDB-lite"/>
    </source>
</evidence>
<feature type="transmembrane region" description="Helical" evidence="5">
    <location>
        <begin position="50"/>
        <end position="68"/>
    </location>
</feature>
<evidence type="ECO:0000313" key="7">
    <source>
        <dbReference type="EMBL" id="ATR78885.1"/>
    </source>
</evidence>
<dbReference type="STRING" id="34062.AXE82_02380"/>
<dbReference type="SUPFAM" id="SSF103473">
    <property type="entry name" value="MFS general substrate transporter"/>
    <property type="match status" value="1"/>
</dbReference>
<dbReference type="InterPro" id="IPR036259">
    <property type="entry name" value="MFS_trans_sf"/>
</dbReference>
<name>A0A2D2LV30_FAUOS</name>
<feature type="transmembrane region" description="Helical" evidence="5">
    <location>
        <begin position="75"/>
        <end position="92"/>
    </location>
</feature>
<feature type="transmembrane region" description="Helical" evidence="5">
    <location>
        <begin position="308"/>
        <end position="326"/>
    </location>
</feature>
<feature type="transmembrane region" description="Helical" evidence="5">
    <location>
        <begin position="9"/>
        <end position="30"/>
    </location>
</feature>
<feature type="transmembrane region" description="Helical" evidence="5">
    <location>
        <begin position="241"/>
        <end position="262"/>
    </location>
</feature>
<dbReference type="EMBL" id="CP024443">
    <property type="protein sequence ID" value="ATR78885.1"/>
    <property type="molecule type" value="Genomic_DNA"/>
</dbReference>
<feature type="compositionally biased region" description="Basic residues" evidence="4">
    <location>
        <begin position="211"/>
        <end position="222"/>
    </location>
</feature>
<keyword evidence="1 5" id="KW-0812">Transmembrane</keyword>
<dbReference type="InterPro" id="IPR020846">
    <property type="entry name" value="MFS_dom"/>
</dbReference>
<dbReference type="GO" id="GO:0022857">
    <property type="term" value="F:transmembrane transporter activity"/>
    <property type="evidence" value="ECO:0007669"/>
    <property type="project" value="InterPro"/>
</dbReference>
<dbReference type="Gene3D" id="1.20.1250.20">
    <property type="entry name" value="MFS general substrate transporter like domains"/>
    <property type="match status" value="2"/>
</dbReference>
<feature type="region of interest" description="Disordered" evidence="4">
    <location>
        <begin position="207"/>
        <end position="227"/>
    </location>
</feature>
<dbReference type="AlphaFoldDB" id="A0A2D2LV30"/>
<feature type="domain" description="Major facilitator superfamily (MFS) profile" evidence="6">
    <location>
        <begin position="240"/>
        <end position="425"/>
    </location>
</feature>
<keyword evidence="3 5" id="KW-0472">Membrane</keyword>
<feature type="transmembrane region" description="Helical" evidence="5">
    <location>
        <begin position="332"/>
        <end position="354"/>
    </location>
</feature>
<dbReference type="Pfam" id="PF06779">
    <property type="entry name" value="MFS_4"/>
    <property type="match status" value="1"/>
</dbReference>
<protein>
    <recommendedName>
        <fullName evidence="6">Major facilitator superfamily (MFS) profile domain-containing protein</fullName>
    </recommendedName>
</protein>
<dbReference type="PANTHER" id="PTHR23537:SF1">
    <property type="entry name" value="SUGAR TRANSPORTER"/>
    <property type="match status" value="1"/>
</dbReference>
<feature type="transmembrane region" description="Helical" evidence="5">
    <location>
        <begin position="366"/>
        <end position="387"/>
    </location>
</feature>
<keyword evidence="2 5" id="KW-1133">Transmembrane helix</keyword>
<evidence type="ECO:0000313" key="8">
    <source>
        <dbReference type="Proteomes" id="UP000229340"/>
    </source>
</evidence>